<reference evidence="3" key="1">
    <citation type="submission" date="2020-09" db="EMBL/GenBank/DDBJ databases">
        <title>Brevundimonas sp. LVF2 isolated from a puddle in Goettingen, Germany.</title>
        <authorList>
            <person name="Friedrich I."/>
            <person name="Klassen A."/>
            <person name="Hannes N."/>
            <person name="Schneider D."/>
            <person name="Hertel R."/>
            <person name="Daniel R."/>
        </authorList>
    </citation>
    <scope>NUCLEOTIDE SEQUENCE</scope>
    <source>
        <strain evidence="3">LVF2</strain>
    </source>
</reference>
<dbReference type="Proteomes" id="UP000663918">
    <property type="component" value="Chromosome"/>
</dbReference>
<feature type="compositionally biased region" description="Low complexity" evidence="1">
    <location>
        <begin position="198"/>
        <end position="214"/>
    </location>
</feature>
<feature type="region of interest" description="Disordered" evidence="1">
    <location>
        <begin position="243"/>
        <end position="298"/>
    </location>
</feature>
<evidence type="ECO:0000256" key="2">
    <source>
        <dbReference type="SAM" id="SignalP"/>
    </source>
</evidence>
<feature type="compositionally biased region" description="Low complexity" evidence="1">
    <location>
        <begin position="243"/>
        <end position="271"/>
    </location>
</feature>
<organism evidence="3 4">
    <name type="scientific">Brevundimonas goettingensis</name>
    <dbReference type="NCBI Taxonomy" id="2774190"/>
    <lineage>
        <taxon>Bacteria</taxon>
        <taxon>Pseudomonadati</taxon>
        <taxon>Pseudomonadota</taxon>
        <taxon>Alphaproteobacteria</taxon>
        <taxon>Caulobacterales</taxon>
        <taxon>Caulobacteraceae</taxon>
        <taxon>Brevundimonas</taxon>
    </lineage>
</organism>
<protein>
    <submittedName>
        <fullName evidence="3">Uncharacterized protein</fullName>
    </submittedName>
</protein>
<feature type="region of interest" description="Disordered" evidence="1">
    <location>
        <begin position="198"/>
        <end position="231"/>
    </location>
</feature>
<feature type="region of interest" description="Disordered" evidence="1">
    <location>
        <begin position="54"/>
        <end position="135"/>
    </location>
</feature>
<accession>A0A975C2D3</accession>
<dbReference type="KEGG" id="bgoe:IFJ75_01160"/>
<evidence type="ECO:0000256" key="1">
    <source>
        <dbReference type="SAM" id="MobiDB-lite"/>
    </source>
</evidence>
<sequence>MRNRSNALPVLELKTLAPVLAVGACLFAASPTLAQQARPGEVMGLRYLTWAGKPDAPTPNATDGLRRSNAAGPPTPLAANAPRYPGIQSASARPSRYGVGSGAGLTPASAWTGSSRAPAPAPVPLAAPQEAPRGPIPVYSAPQQAQVDPAEQARAQAAYQAEIQAQYQAWYQSAAQAQYEAQVRAMPQPQQQAVHVQAPAADQAQTAPQFQQRADAGPAPASVSAHGYDPMAPRRDAPIFRMQQPQAPAQSEAQPQQAAAVPAASTQANAQGEIQSPVLTQPVAGRTTGGQAYAGAEPPREGVRYYSVQRAVGRQPDPIAIPESVYLDNAPIDLAEPPAAPVRTRTVNGQAQVVVPNQDPNLP</sequence>
<name>A0A975C2D3_9CAUL</name>
<feature type="chain" id="PRO_5037837407" evidence="2">
    <location>
        <begin position="35"/>
        <end position="363"/>
    </location>
</feature>
<feature type="signal peptide" evidence="2">
    <location>
        <begin position="1"/>
        <end position="34"/>
    </location>
</feature>
<dbReference type="PROSITE" id="PS51257">
    <property type="entry name" value="PROKAR_LIPOPROTEIN"/>
    <property type="match status" value="1"/>
</dbReference>
<dbReference type="AlphaFoldDB" id="A0A975C2D3"/>
<evidence type="ECO:0000313" key="4">
    <source>
        <dbReference type="Proteomes" id="UP000663918"/>
    </source>
</evidence>
<evidence type="ECO:0000313" key="3">
    <source>
        <dbReference type="EMBL" id="QTC91577.1"/>
    </source>
</evidence>
<gene>
    <name evidence="3" type="ORF">IFJ75_01160</name>
</gene>
<dbReference type="RefSeq" id="WP_207870755.1">
    <property type="nucleotide sequence ID" value="NZ_CP062222.1"/>
</dbReference>
<keyword evidence="2" id="KW-0732">Signal</keyword>
<keyword evidence="4" id="KW-1185">Reference proteome</keyword>
<dbReference type="EMBL" id="CP062222">
    <property type="protein sequence ID" value="QTC91577.1"/>
    <property type="molecule type" value="Genomic_DNA"/>
</dbReference>
<proteinExistence type="predicted"/>